<dbReference type="NCBIfam" id="TIGR00254">
    <property type="entry name" value="GGDEF"/>
    <property type="match status" value="1"/>
</dbReference>
<dbReference type="InterPro" id="IPR035965">
    <property type="entry name" value="PAS-like_dom_sf"/>
</dbReference>
<dbReference type="PROSITE" id="PS50887">
    <property type="entry name" value="GGDEF"/>
    <property type="match status" value="1"/>
</dbReference>
<dbReference type="Pfam" id="PF00072">
    <property type="entry name" value="Response_reg"/>
    <property type="match status" value="1"/>
</dbReference>
<evidence type="ECO:0000259" key="5">
    <source>
        <dbReference type="PROSITE" id="PS50887"/>
    </source>
</evidence>
<dbReference type="PROSITE" id="PS50112">
    <property type="entry name" value="PAS"/>
    <property type="match status" value="1"/>
</dbReference>
<sequence>MDAFSAQPDYPRLLIVDDDPRSRDSLRELLKDGTTDLATARSGKDALMQLSSRRFDLVLLDLCLPDVNGHKIMDFISREAIDVDVVIISGRVEIDAAIGALKRGAFDYVRKPYGLEEVTTAVRNALEQRRLRQANRHIAIALEKSERMYRYLVDASPDIIYTLDREGRFTFINDRVSRLLGFQRDELIGQHYQALVFEDDLELANHAFDERRSDARASRNIELRLKRSADVQRTQGHKNDPMTISLNASGMYLQGGSAERPGFVGTYGVVRDVTEKKRAEAVISYQAYHDILTDLPNRSLFRDRLGLALIQAKRKNVDLAVMFIDLDRFKLVNDTLGHHKGDALLQQVACRLKRCLREGDTLARQGGDEFTVVLPDLQHHDDARVVAAKFIHSLEQPFDLDGHTARISASIGIAVYPDHGETLDELLRNADTAMYQVKGEGKNGFAFFDQSSRELLDRRTSLGHGLRHALSRNELEMYYQPQVDTSTHRLVGAEALIRWNHPTRGLVLPREFMPYAEEHELIPAISEWMIDALCCDMQRWSRADNTLKLSLNLSPHYLDRGKIYDKLRSAMLHHDISPNRIEVEITENISKSNPQHAIDQLKRLGQLGVSIAIDDFGIGYSSLAYLHRFPVDTIKIDQSFIKAIVEDDAQYPVVLAIISIARGLGLHLIAEGVESEVQVRYLRAHGCTVMQGHLFHRPMPIDEFIATIGGKAT</sequence>
<dbReference type="PANTHER" id="PTHR44757:SF2">
    <property type="entry name" value="BIOFILM ARCHITECTURE MAINTENANCE PROTEIN MBAA"/>
    <property type="match status" value="1"/>
</dbReference>
<dbReference type="InterPro" id="IPR013767">
    <property type="entry name" value="PAS_fold"/>
</dbReference>
<dbReference type="CDD" id="cd01948">
    <property type="entry name" value="EAL"/>
    <property type="match status" value="1"/>
</dbReference>
<feature type="modified residue" description="4-aspartylphosphate" evidence="1">
    <location>
        <position position="61"/>
    </location>
</feature>
<evidence type="ECO:0000259" key="2">
    <source>
        <dbReference type="PROSITE" id="PS50110"/>
    </source>
</evidence>
<dbReference type="SMART" id="SM00448">
    <property type="entry name" value="REC"/>
    <property type="match status" value="1"/>
</dbReference>
<evidence type="ECO:0000313" key="7">
    <source>
        <dbReference type="Proteomes" id="UP001596031"/>
    </source>
</evidence>
<dbReference type="InterPro" id="IPR052155">
    <property type="entry name" value="Biofilm_reg_signaling"/>
</dbReference>
<dbReference type="EMBL" id="JBHSMS010000028">
    <property type="protein sequence ID" value="MFC5511238.1"/>
    <property type="molecule type" value="Genomic_DNA"/>
</dbReference>
<feature type="domain" description="PAS" evidence="3">
    <location>
        <begin position="145"/>
        <end position="202"/>
    </location>
</feature>
<dbReference type="SUPFAM" id="SSF141868">
    <property type="entry name" value="EAL domain-like"/>
    <property type="match status" value="1"/>
</dbReference>
<dbReference type="Pfam" id="PF00990">
    <property type="entry name" value="GGDEF"/>
    <property type="match status" value="1"/>
</dbReference>
<evidence type="ECO:0000259" key="4">
    <source>
        <dbReference type="PROSITE" id="PS50883"/>
    </source>
</evidence>
<evidence type="ECO:0000313" key="6">
    <source>
        <dbReference type="EMBL" id="MFC5511238.1"/>
    </source>
</evidence>
<dbReference type="SUPFAM" id="SSF52172">
    <property type="entry name" value="CheY-like"/>
    <property type="match status" value="1"/>
</dbReference>
<dbReference type="InterPro" id="IPR000014">
    <property type="entry name" value="PAS"/>
</dbReference>
<proteinExistence type="predicted"/>
<dbReference type="InterPro" id="IPR043128">
    <property type="entry name" value="Rev_trsase/Diguanyl_cyclase"/>
</dbReference>
<dbReference type="Pfam" id="PF00563">
    <property type="entry name" value="EAL"/>
    <property type="match status" value="1"/>
</dbReference>
<name>A0ABW0PGV1_9BURK</name>
<dbReference type="RefSeq" id="WP_379719608.1">
    <property type="nucleotide sequence ID" value="NZ_JBHSMS010000028.1"/>
</dbReference>
<dbReference type="SMART" id="SM00267">
    <property type="entry name" value="GGDEF"/>
    <property type="match status" value="1"/>
</dbReference>
<dbReference type="PROSITE" id="PS50110">
    <property type="entry name" value="RESPONSE_REGULATORY"/>
    <property type="match status" value="1"/>
</dbReference>
<dbReference type="CDD" id="cd00130">
    <property type="entry name" value="PAS"/>
    <property type="match status" value="1"/>
</dbReference>
<keyword evidence="1" id="KW-0597">Phosphoprotein</keyword>
<dbReference type="Proteomes" id="UP001596031">
    <property type="component" value="Unassembled WGS sequence"/>
</dbReference>
<dbReference type="InterPro" id="IPR001789">
    <property type="entry name" value="Sig_transdc_resp-reg_receiver"/>
</dbReference>
<organism evidence="6 7">
    <name type="scientific">Massilia jejuensis</name>
    <dbReference type="NCBI Taxonomy" id="648894"/>
    <lineage>
        <taxon>Bacteria</taxon>
        <taxon>Pseudomonadati</taxon>
        <taxon>Pseudomonadota</taxon>
        <taxon>Betaproteobacteria</taxon>
        <taxon>Burkholderiales</taxon>
        <taxon>Oxalobacteraceae</taxon>
        <taxon>Telluria group</taxon>
        <taxon>Massilia</taxon>
    </lineage>
</organism>
<dbReference type="InterPro" id="IPR001633">
    <property type="entry name" value="EAL_dom"/>
</dbReference>
<dbReference type="SMART" id="SM00052">
    <property type="entry name" value="EAL"/>
    <property type="match status" value="1"/>
</dbReference>
<keyword evidence="7" id="KW-1185">Reference proteome</keyword>
<accession>A0ABW0PGV1</accession>
<feature type="domain" description="EAL" evidence="4">
    <location>
        <begin position="459"/>
        <end position="712"/>
    </location>
</feature>
<dbReference type="InterPro" id="IPR011006">
    <property type="entry name" value="CheY-like_superfamily"/>
</dbReference>
<feature type="domain" description="Response regulatory" evidence="2">
    <location>
        <begin position="12"/>
        <end position="126"/>
    </location>
</feature>
<dbReference type="Gene3D" id="3.20.20.450">
    <property type="entry name" value="EAL domain"/>
    <property type="match status" value="1"/>
</dbReference>
<dbReference type="SUPFAM" id="SSF55785">
    <property type="entry name" value="PYP-like sensor domain (PAS domain)"/>
    <property type="match status" value="1"/>
</dbReference>
<evidence type="ECO:0000259" key="3">
    <source>
        <dbReference type="PROSITE" id="PS50112"/>
    </source>
</evidence>
<gene>
    <name evidence="6" type="ORF">ACFPOU_08875</name>
</gene>
<feature type="domain" description="GGDEF" evidence="5">
    <location>
        <begin position="317"/>
        <end position="450"/>
    </location>
</feature>
<dbReference type="InterPro" id="IPR000160">
    <property type="entry name" value="GGDEF_dom"/>
</dbReference>
<dbReference type="Gene3D" id="3.40.50.2300">
    <property type="match status" value="1"/>
</dbReference>
<dbReference type="NCBIfam" id="TIGR00229">
    <property type="entry name" value="sensory_box"/>
    <property type="match status" value="1"/>
</dbReference>
<evidence type="ECO:0000256" key="1">
    <source>
        <dbReference type="PROSITE-ProRule" id="PRU00169"/>
    </source>
</evidence>
<dbReference type="Gene3D" id="3.30.450.20">
    <property type="entry name" value="PAS domain"/>
    <property type="match status" value="1"/>
</dbReference>
<protein>
    <submittedName>
        <fullName evidence="6">Bifunctional diguanylate cyclase/phosphodiesterase</fullName>
    </submittedName>
</protein>
<dbReference type="Pfam" id="PF00989">
    <property type="entry name" value="PAS"/>
    <property type="match status" value="1"/>
</dbReference>
<dbReference type="PROSITE" id="PS50883">
    <property type="entry name" value="EAL"/>
    <property type="match status" value="1"/>
</dbReference>
<dbReference type="InterPro" id="IPR029787">
    <property type="entry name" value="Nucleotide_cyclase"/>
</dbReference>
<dbReference type="SUPFAM" id="SSF55073">
    <property type="entry name" value="Nucleotide cyclase"/>
    <property type="match status" value="1"/>
</dbReference>
<dbReference type="Gene3D" id="3.30.70.270">
    <property type="match status" value="1"/>
</dbReference>
<dbReference type="PANTHER" id="PTHR44757">
    <property type="entry name" value="DIGUANYLATE CYCLASE DGCP"/>
    <property type="match status" value="1"/>
</dbReference>
<dbReference type="SMART" id="SM00091">
    <property type="entry name" value="PAS"/>
    <property type="match status" value="2"/>
</dbReference>
<reference evidence="7" key="1">
    <citation type="journal article" date="2019" name="Int. J. Syst. Evol. Microbiol.">
        <title>The Global Catalogue of Microorganisms (GCM) 10K type strain sequencing project: providing services to taxonomists for standard genome sequencing and annotation.</title>
        <authorList>
            <consortium name="The Broad Institute Genomics Platform"/>
            <consortium name="The Broad Institute Genome Sequencing Center for Infectious Disease"/>
            <person name="Wu L."/>
            <person name="Ma J."/>
        </authorList>
    </citation>
    <scope>NUCLEOTIDE SEQUENCE [LARGE SCALE GENOMIC DNA]</scope>
    <source>
        <strain evidence="7">CCUG 38813</strain>
    </source>
</reference>
<dbReference type="InterPro" id="IPR035919">
    <property type="entry name" value="EAL_sf"/>
</dbReference>
<comment type="caution">
    <text evidence="6">The sequence shown here is derived from an EMBL/GenBank/DDBJ whole genome shotgun (WGS) entry which is preliminary data.</text>
</comment>
<dbReference type="CDD" id="cd01949">
    <property type="entry name" value="GGDEF"/>
    <property type="match status" value="1"/>
</dbReference>